<dbReference type="Proteomes" id="UP001497457">
    <property type="component" value="Chromosome 7b"/>
</dbReference>
<dbReference type="PANTHER" id="PTHR31479:SF25">
    <property type="entry name" value="OS07G0527900 PROTEIN"/>
    <property type="match status" value="1"/>
</dbReference>
<reference evidence="1 2" key="2">
    <citation type="submission" date="2024-10" db="EMBL/GenBank/DDBJ databases">
        <authorList>
            <person name="Ryan C."/>
        </authorList>
    </citation>
    <scope>NUCLEOTIDE SEQUENCE [LARGE SCALE GENOMIC DNA]</scope>
</reference>
<dbReference type="Gene3D" id="3.40.50.1820">
    <property type="entry name" value="alpha/beta hydrolase"/>
    <property type="match status" value="1"/>
</dbReference>
<accession>A0ABC9FXG5</accession>
<keyword evidence="2" id="KW-1185">Reference proteome</keyword>
<gene>
    <name evidence="1" type="ORF">URODEC1_LOCUS109555</name>
</gene>
<organism evidence="1 2">
    <name type="scientific">Urochloa decumbens</name>
    <dbReference type="NCBI Taxonomy" id="240449"/>
    <lineage>
        <taxon>Eukaryota</taxon>
        <taxon>Viridiplantae</taxon>
        <taxon>Streptophyta</taxon>
        <taxon>Embryophyta</taxon>
        <taxon>Tracheophyta</taxon>
        <taxon>Spermatophyta</taxon>
        <taxon>Magnoliopsida</taxon>
        <taxon>Liliopsida</taxon>
        <taxon>Poales</taxon>
        <taxon>Poaceae</taxon>
        <taxon>PACMAD clade</taxon>
        <taxon>Panicoideae</taxon>
        <taxon>Panicodae</taxon>
        <taxon>Paniceae</taxon>
        <taxon>Melinidinae</taxon>
        <taxon>Urochloa</taxon>
    </lineage>
</organism>
<dbReference type="EMBL" id="OZ075117">
    <property type="protein sequence ID" value="CAL5082833.1"/>
    <property type="molecule type" value="Genomic_DNA"/>
</dbReference>
<evidence type="ECO:0008006" key="3">
    <source>
        <dbReference type="Google" id="ProtNLM"/>
    </source>
</evidence>
<sequence>MGSSDKECFAKSGPKHITEQIDWGKEEHRRGITACLIKGTYVLERDRTQRRQQGTPEALAPAWWESFHFRRRTDYKFEFGCRCVSCEFNHSILKGQRTRFIYGAVFEYVPPPDGGGALRRSSAPSFVVAFRGTMPWDRTFLRDMQHNLCILLNKQSWFEHARGEVGRLLAETGGNNASAIAGTSRPHVWLAGHSLGASIALDVGRHMMTNGNVNLPAFLFNPPHVSLAPAISEEAKRDVYTVGYIGKHFLGEVLTQHKDRMEELFEKLRPWQPNLYVHERDVICKGFIHYFEQREVMKARLPDMATSAATLSFRDMGHSLFGKHKERPHLLPSAVLWKNQSSGCGAHGLRQWWQDKLVLSHKLYTWP</sequence>
<reference evidence="2" key="1">
    <citation type="submission" date="2024-06" db="EMBL/GenBank/DDBJ databases">
        <authorList>
            <person name="Ryan C."/>
        </authorList>
    </citation>
    <scope>NUCLEOTIDE SEQUENCE [LARGE SCALE GENOMIC DNA]</scope>
</reference>
<dbReference type="PANTHER" id="PTHR31479">
    <property type="entry name" value="ALPHA/BETA-HYDROLASES SUPERFAMILY PROTEIN"/>
    <property type="match status" value="1"/>
</dbReference>
<evidence type="ECO:0000313" key="2">
    <source>
        <dbReference type="Proteomes" id="UP001497457"/>
    </source>
</evidence>
<proteinExistence type="predicted"/>
<dbReference type="SUPFAM" id="SSF53474">
    <property type="entry name" value="alpha/beta-Hydrolases"/>
    <property type="match status" value="1"/>
</dbReference>
<name>A0ABC9FXG5_9POAL</name>
<evidence type="ECO:0000313" key="1">
    <source>
        <dbReference type="EMBL" id="CAL5082833.1"/>
    </source>
</evidence>
<dbReference type="AlphaFoldDB" id="A0ABC9FXG5"/>
<protein>
    <recommendedName>
        <fullName evidence="3">Fungal lipase-like domain-containing protein</fullName>
    </recommendedName>
</protein>
<dbReference type="InterPro" id="IPR029058">
    <property type="entry name" value="AB_hydrolase_fold"/>
</dbReference>